<feature type="domain" description="Translation elongation factor P/YeiP central" evidence="11">
    <location>
        <begin position="69"/>
        <end position="123"/>
    </location>
</feature>
<dbReference type="AlphaFoldDB" id="A0A1X7PU64"/>
<dbReference type="InterPro" id="IPR011768">
    <property type="entry name" value="Transl_elongation_fac_P"/>
</dbReference>
<proteinExistence type="inferred from homology"/>
<dbReference type="PROSITE" id="PS01275">
    <property type="entry name" value="EFP"/>
    <property type="match status" value="1"/>
</dbReference>
<dbReference type="PANTHER" id="PTHR30053:SF14">
    <property type="entry name" value="TRANSLATION ELONGATION FACTOR KOW-LIKE DOMAIN-CONTAINING PROTEIN"/>
    <property type="match status" value="1"/>
</dbReference>
<protein>
    <recommendedName>
        <fullName evidence="7 8">Elongation factor P</fullName>
        <shortName evidence="7">EF-P</shortName>
    </recommendedName>
</protein>
<dbReference type="RefSeq" id="WP_085466967.1">
    <property type="nucleotide sequence ID" value="NZ_FXBL01000004.1"/>
</dbReference>
<evidence type="ECO:0000313" key="13">
    <source>
        <dbReference type="Proteomes" id="UP000193083"/>
    </source>
</evidence>
<evidence type="ECO:0000256" key="9">
    <source>
        <dbReference type="RuleBase" id="RU004389"/>
    </source>
</evidence>
<dbReference type="Pfam" id="PF08207">
    <property type="entry name" value="EFP_N"/>
    <property type="match status" value="1"/>
</dbReference>
<evidence type="ECO:0000256" key="8">
    <source>
        <dbReference type="NCBIfam" id="TIGR00038"/>
    </source>
</evidence>
<dbReference type="SMART" id="SM01185">
    <property type="entry name" value="EFP"/>
    <property type="match status" value="1"/>
</dbReference>
<dbReference type="GO" id="GO:0043043">
    <property type="term" value="P:peptide biosynthetic process"/>
    <property type="evidence" value="ECO:0007669"/>
    <property type="project" value="InterPro"/>
</dbReference>
<evidence type="ECO:0000256" key="6">
    <source>
        <dbReference type="ARBA" id="ARBA00022917"/>
    </source>
</evidence>
<dbReference type="Pfam" id="PF09285">
    <property type="entry name" value="Elong-fact-P_C"/>
    <property type="match status" value="1"/>
</dbReference>
<dbReference type="FunFam" id="2.40.50.140:FF:000009">
    <property type="entry name" value="Elongation factor P"/>
    <property type="match status" value="1"/>
</dbReference>
<keyword evidence="4 7" id="KW-0963">Cytoplasm</keyword>
<keyword evidence="13" id="KW-1185">Reference proteome</keyword>
<reference evidence="12 13" key="1">
    <citation type="submission" date="2017-04" db="EMBL/GenBank/DDBJ databases">
        <authorList>
            <person name="Afonso C.L."/>
            <person name="Miller P.J."/>
            <person name="Scott M.A."/>
            <person name="Spackman E."/>
            <person name="Goraichik I."/>
            <person name="Dimitrov K.M."/>
            <person name="Suarez D.L."/>
            <person name="Swayne D.E."/>
        </authorList>
    </citation>
    <scope>NUCLEOTIDE SEQUENCE [LARGE SCALE GENOMIC DNA]</scope>
    <source>
        <strain evidence="12 13">B5P</strain>
    </source>
</reference>
<feature type="domain" description="Elongation factor P C-terminal" evidence="10">
    <location>
        <begin position="131"/>
        <end position="186"/>
    </location>
</feature>
<dbReference type="PIRSF" id="PIRSF005901">
    <property type="entry name" value="EF-P"/>
    <property type="match status" value="1"/>
</dbReference>
<dbReference type="Pfam" id="PF01132">
    <property type="entry name" value="EFP"/>
    <property type="match status" value="1"/>
</dbReference>
<evidence type="ECO:0000256" key="3">
    <source>
        <dbReference type="ARBA" id="ARBA00009479"/>
    </source>
</evidence>
<dbReference type="Proteomes" id="UP000193083">
    <property type="component" value="Unassembled WGS sequence"/>
</dbReference>
<dbReference type="NCBIfam" id="TIGR00038">
    <property type="entry name" value="efp"/>
    <property type="match status" value="1"/>
</dbReference>
<dbReference type="InterPro" id="IPR013852">
    <property type="entry name" value="Transl_elong_P/YeiP_CS"/>
</dbReference>
<organism evidence="12 13">
    <name type="scientific">Mesorhizobium australicum</name>
    <dbReference type="NCBI Taxonomy" id="536018"/>
    <lineage>
        <taxon>Bacteria</taxon>
        <taxon>Pseudomonadati</taxon>
        <taxon>Pseudomonadota</taxon>
        <taxon>Alphaproteobacteria</taxon>
        <taxon>Hyphomicrobiales</taxon>
        <taxon>Phyllobacteriaceae</taxon>
        <taxon>Mesorhizobium</taxon>
    </lineage>
</organism>
<dbReference type="CDD" id="cd04470">
    <property type="entry name" value="S1_EF-P_repeat_1"/>
    <property type="match status" value="1"/>
</dbReference>
<dbReference type="GO" id="GO:0005829">
    <property type="term" value="C:cytosol"/>
    <property type="evidence" value="ECO:0007669"/>
    <property type="project" value="UniProtKB-ARBA"/>
</dbReference>
<gene>
    <name evidence="7" type="primary">efp</name>
    <name evidence="12" type="ORF">SAMN02982922_5379</name>
</gene>
<dbReference type="FunFam" id="2.40.50.140:FF:000004">
    <property type="entry name" value="Elongation factor P"/>
    <property type="match status" value="1"/>
</dbReference>
<evidence type="ECO:0000256" key="4">
    <source>
        <dbReference type="ARBA" id="ARBA00022490"/>
    </source>
</evidence>
<dbReference type="InterPro" id="IPR015365">
    <property type="entry name" value="Elong-fact-P_C"/>
</dbReference>
<evidence type="ECO:0000313" key="12">
    <source>
        <dbReference type="EMBL" id="SMH55691.1"/>
    </source>
</evidence>
<dbReference type="Gene3D" id="2.30.30.30">
    <property type="match status" value="1"/>
</dbReference>
<dbReference type="InterPro" id="IPR008991">
    <property type="entry name" value="Translation_prot_SH3-like_sf"/>
</dbReference>
<dbReference type="CDD" id="cd05794">
    <property type="entry name" value="S1_EF-P_repeat_2"/>
    <property type="match status" value="1"/>
</dbReference>
<evidence type="ECO:0000256" key="2">
    <source>
        <dbReference type="ARBA" id="ARBA00004815"/>
    </source>
</evidence>
<dbReference type="GO" id="GO:0003746">
    <property type="term" value="F:translation elongation factor activity"/>
    <property type="evidence" value="ECO:0007669"/>
    <property type="project" value="UniProtKB-UniRule"/>
</dbReference>
<accession>A0A1X7PU64</accession>
<dbReference type="OrthoDB" id="9801844at2"/>
<evidence type="ECO:0000256" key="5">
    <source>
        <dbReference type="ARBA" id="ARBA00022768"/>
    </source>
</evidence>
<comment type="subcellular location">
    <subcellularLocation>
        <location evidence="1 7">Cytoplasm</location>
    </subcellularLocation>
</comment>
<name>A0A1X7PU64_9HYPH</name>
<dbReference type="NCBIfam" id="NF001810">
    <property type="entry name" value="PRK00529.1"/>
    <property type="match status" value="1"/>
</dbReference>
<evidence type="ECO:0000256" key="1">
    <source>
        <dbReference type="ARBA" id="ARBA00004496"/>
    </source>
</evidence>
<dbReference type="EMBL" id="FXBL01000004">
    <property type="protein sequence ID" value="SMH55691.1"/>
    <property type="molecule type" value="Genomic_DNA"/>
</dbReference>
<dbReference type="SMART" id="SM00841">
    <property type="entry name" value="Elong-fact-P_C"/>
    <property type="match status" value="1"/>
</dbReference>
<comment type="similarity">
    <text evidence="3 7 9">Belongs to the elongation factor P family.</text>
</comment>
<dbReference type="FunFam" id="2.30.30.30:FF:000003">
    <property type="entry name" value="Elongation factor P"/>
    <property type="match status" value="1"/>
</dbReference>
<dbReference type="InterPro" id="IPR001059">
    <property type="entry name" value="Transl_elong_P/YeiP_cen"/>
</dbReference>
<dbReference type="InterPro" id="IPR014722">
    <property type="entry name" value="Rib_uL2_dom2"/>
</dbReference>
<dbReference type="InterPro" id="IPR012340">
    <property type="entry name" value="NA-bd_OB-fold"/>
</dbReference>
<dbReference type="HAMAP" id="MF_00141">
    <property type="entry name" value="EF_P"/>
    <property type="match status" value="1"/>
</dbReference>
<evidence type="ECO:0000259" key="11">
    <source>
        <dbReference type="SMART" id="SM01185"/>
    </source>
</evidence>
<dbReference type="InterPro" id="IPR020599">
    <property type="entry name" value="Transl_elong_fac_P/YeiP"/>
</dbReference>
<dbReference type="UniPathway" id="UPA00345"/>
<keyword evidence="6 7" id="KW-0648">Protein biosynthesis</keyword>
<dbReference type="InterPro" id="IPR013185">
    <property type="entry name" value="Transl_elong_KOW-like"/>
</dbReference>
<sequence length="188" mass="20794">MAKISGSEIRPGTVIEHDGGLWAAVKTNTVKPGKGGAYNQVELKNLINGTKLNERFRSAETVEQVQLELKDFSFLYEEGDALVFMDTESYEQLELAKDFVGDRAAFLQDGMMVTVQLYEERPIGIALPDHVTLTVTEADPVVRGQTAASSYKPAVLENGIRVLVPPFIEAGERILVDTNEISYMRRAD</sequence>
<comment type="function">
    <text evidence="7">Involved in peptide bond synthesis. Stimulates efficient translation and peptide-bond synthesis on native or reconstituted 70S ribosomes in vitro. Probably functions indirectly by altering the affinity of the ribosome for aminoacyl-tRNA, thus increasing their reactivity as acceptors for peptidyl transferase.</text>
</comment>
<dbReference type="SUPFAM" id="SSF50104">
    <property type="entry name" value="Translation proteins SH3-like domain"/>
    <property type="match status" value="1"/>
</dbReference>
<dbReference type="PANTHER" id="PTHR30053">
    <property type="entry name" value="ELONGATION FACTOR P"/>
    <property type="match status" value="1"/>
</dbReference>
<dbReference type="Gene3D" id="2.40.50.140">
    <property type="entry name" value="Nucleic acid-binding proteins"/>
    <property type="match status" value="2"/>
</dbReference>
<dbReference type="SUPFAM" id="SSF50249">
    <property type="entry name" value="Nucleic acid-binding proteins"/>
    <property type="match status" value="2"/>
</dbReference>
<keyword evidence="5 7" id="KW-0251">Elongation factor</keyword>
<evidence type="ECO:0000259" key="10">
    <source>
        <dbReference type="SMART" id="SM00841"/>
    </source>
</evidence>
<comment type="pathway">
    <text evidence="2 7">Protein biosynthesis; polypeptide chain elongation.</text>
</comment>
<evidence type="ECO:0000256" key="7">
    <source>
        <dbReference type="HAMAP-Rule" id="MF_00141"/>
    </source>
</evidence>